<sequence length="499" mass="53274">MPESSSLELGNIRSMTQETLSTTTADYGLVIDGEVVDSQSGELFDAVDPATEEVIATVAAAQTEDVVDAVDAARDAFPDWKATPPQERGRLLNELARRIREQEDELARLETLDNGKPISHARSDVEVCARYFEYYAGIADKIHGDSIPLTSEYADYTIREPLGVTGQIIPWNLPTNIFGRSVAPALASGNVSVVKPAEQTPLTAVEIGKLALEVGIPAGVLNVVPGFGAEAGAALSSNPDVDGISFTGSVPTGQEVMRTASDNITEVHLELGGKSPNVVFPDADMETALDGAITGIFANAGQVCSAGSRLLVHEDIHDEFVSRLADRASSLSVGPGIDDNDMGPLVSEGHLEKVTRYLEVGRNEVGEPVTGGDVIDRDGYFVEPTIFDGVSNDMRIAQEEIFGPVLSVIPFADEEEAIELANDVNYGLVAGVFTENLGRAHRFARDVRAGQIFINEWFAGGVETPFGGFKDSGFGREKGLAAIDSYTQTKNVCANIEQR</sequence>
<dbReference type="Proteomes" id="UP000011553">
    <property type="component" value="Unassembled WGS sequence"/>
</dbReference>
<dbReference type="PANTHER" id="PTHR11699">
    <property type="entry name" value="ALDEHYDE DEHYDROGENASE-RELATED"/>
    <property type="match status" value="1"/>
</dbReference>
<accession>M0JD61</accession>
<keyword evidence="8" id="KW-1185">Reference proteome</keyword>
<dbReference type="FunFam" id="3.40.605.10:FF:000007">
    <property type="entry name" value="NAD/NADP-dependent betaine aldehyde dehydrogenase"/>
    <property type="match status" value="1"/>
</dbReference>
<dbReference type="FunFam" id="3.40.605.10:FF:000026">
    <property type="entry name" value="Aldehyde dehydrogenase, putative"/>
    <property type="match status" value="1"/>
</dbReference>
<name>M0JD61_9EURY</name>
<dbReference type="Pfam" id="PF00171">
    <property type="entry name" value="Aldedh"/>
    <property type="match status" value="1"/>
</dbReference>
<dbReference type="Gene3D" id="3.40.605.10">
    <property type="entry name" value="Aldehyde Dehydrogenase, Chain A, domain 1"/>
    <property type="match status" value="1"/>
</dbReference>
<reference evidence="7 8" key="1">
    <citation type="journal article" date="2014" name="PLoS Genet.">
        <title>Phylogenetically driven sequencing of extremely halophilic archaea reveals strategies for static and dynamic osmo-response.</title>
        <authorList>
            <person name="Becker E.A."/>
            <person name="Seitzer P.M."/>
            <person name="Tritt A."/>
            <person name="Larsen D."/>
            <person name="Krusor M."/>
            <person name="Yao A.I."/>
            <person name="Wu D."/>
            <person name="Madern D."/>
            <person name="Eisen J.A."/>
            <person name="Darling A.E."/>
            <person name="Facciotti M.T."/>
        </authorList>
    </citation>
    <scope>NUCLEOTIDE SEQUENCE [LARGE SCALE GENOMIC DNA]</scope>
    <source>
        <strain evidence="7 8">ATCC 35960</strain>
    </source>
</reference>
<comment type="subunit">
    <text evidence="2">Homotetramer.</text>
</comment>
<feature type="active site" evidence="4">
    <location>
        <position position="270"/>
    </location>
</feature>
<dbReference type="AlphaFoldDB" id="M0JD61"/>
<proteinExistence type="inferred from homology"/>
<evidence type="ECO:0000313" key="8">
    <source>
        <dbReference type="Proteomes" id="UP000011553"/>
    </source>
</evidence>
<gene>
    <name evidence="7" type="ORF">C438_05167</name>
</gene>
<evidence type="ECO:0000256" key="5">
    <source>
        <dbReference type="RuleBase" id="RU003345"/>
    </source>
</evidence>
<evidence type="ECO:0000256" key="2">
    <source>
        <dbReference type="ARBA" id="ARBA00011881"/>
    </source>
</evidence>
<feature type="domain" description="Aldehyde dehydrogenase" evidence="6">
    <location>
        <begin position="36"/>
        <end position="492"/>
    </location>
</feature>
<evidence type="ECO:0000256" key="4">
    <source>
        <dbReference type="PROSITE-ProRule" id="PRU10007"/>
    </source>
</evidence>
<dbReference type="InterPro" id="IPR016160">
    <property type="entry name" value="Ald_DH_CS_CYS"/>
</dbReference>
<comment type="caution">
    <text evidence="7">The sequence shown here is derived from an EMBL/GenBank/DDBJ whole genome shotgun (WGS) entry which is preliminary data.</text>
</comment>
<dbReference type="CDD" id="cd07109">
    <property type="entry name" value="ALDH_AAS00426"/>
    <property type="match status" value="1"/>
</dbReference>
<dbReference type="Gene3D" id="3.40.309.10">
    <property type="entry name" value="Aldehyde Dehydrogenase, Chain A, domain 2"/>
    <property type="match status" value="1"/>
</dbReference>
<dbReference type="InterPro" id="IPR016163">
    <property type="entry name" value="Ald_DH_C"/>
</dbReference>
<dbReference type="InterPro" id="IPR016162">
    <property type="entry name" value="Ald_DH_N"/>
</dbReference>
<dbReference type="InterPro" id="IPR016161">
    <property type="entry name" value="Ald_DH/histidinol_DH"/>
</dbReference>
<evidence type="ECO:0000256" key="1">
    <source>
        <dbReference type="ARBA" id="ARBA00009986"/>
    </source>
</evidence>
<dbReference type="PROSITE" id="PS00687">
    <property type="entry name" value="ALDEHYDE_DEHYDR_GLU"/>
    <property type="match status" value="1"/>
</dbReference>
<dbReference type="InterPro" id="IPR015590">
    <property type="entry name" value="Aldehyde_DH_dom"/>
</dbReference>
<dbReference type="PATRIC" id="fig|662478.6.peg.976"/>
<keyword evidence="3 5" id="KW-0560">Oxidoreductase</keyword>
<comment type="similarity">
    <text evidence="1 5">Belongs to the aldehyde dehydrogenase family.</text>
</comment>
<dbReference type="FunFam" id="3.40.309.10:FF:000012">
    <property type="entry name" value="Betaine aldehyde dehydrogenase"/>
    <property type="match status" value="1"/>
</dbReference>
<dbReference type="SUPFAM" id="SSF53720">
    <property type="entry name" value="ALDH-like"/>
    <property type="match status" value="1"/>
</dbReference>
<organism evidence="7 8">
    <name type="scientific">Haloferax denitrificans ATCC 35960</name>
    <dbReference type="NCBI Taxonomy" id="662478"/>
    <lineage>
        <taxon>Archaea</taxon>
        <taxon>Methanobacteriati</taxon>
        <taxon>Methanobacteriota</taxon>
        <taxon>Stenosarchaea group</taxon>
        <taxon>Halobacteria</taxon>
        <taxon>Halobacteriales</taxon>
        <taxon>Haloferacaceae</taxon>
        <taxon>Haloferax</taxon>
    </lineage>
</organism>
<dbReference type="PROSITE" id="PS00070">
    <property type="entry name" value="ALDEHYDE_DEHYDR_CYS"/>
    <property type="match status" value="1"/>
</dbReference>
<evidence type="ECO:0000256" key="3">
    <source>
        <dbReference type="ARBA" id="ARBA00023002"/>
    </source>
</evidence>
<dbReference type="EMBL" id="AOLP01000006">
    <property type="protein sequence ID" value="EMA06916.1"/>
    <property type="molecule type" value="Genomic_DNA"/>
</dbReference>
<dbReference type="InterPro" id="IPR029510">
    <property type="entry name" value="Ald_DH_CS_GLU"/>
</dbReference>
<protein>
    <submittedName>
        <fullName evidence="7">Aldehyde dehydrogenase (Acceptor)</fullName>
    </submittedName>
</protein>
<evidence type="ECO:0000313" key="7">
    <source>
        <dbReference type="EMBL" id="EMA06916.1"/>
    </source>
</evidence>
<evidence type="ECO:0000259" key="6">
    <source>
        <dbReference type="Pfam" id="PF00171"/>
    </source>
</evidence>
<dbReference type="GO" id="GO:0016620">
    <property type="term" value="F:oxidoreductase activity, acting on the aldehyde or oxo group of donors, NAD or NADP as acceptor"/>
    <property type="evidence" value="ECO:0007669"/>
    <property type="project" value="InterPro"/>
</dbReference>